<keyword evidence="6 13" id="KW-1133">Transmembrane helix</keyword>
<proteinExistence type="inferred from homology"/>
<evidence type="ECO:0000256" key="9">
    <source>
        <dbReference type="ARBA" id="ARBA00023136"/>
    </source>
</evidence>
<accession>A0A5B7I1M3</accession>
<name>A0A5B7I1M3_PORTR</name>
<comment type="subcellular location">
    <subcellularLocation>
        <location evidence="1">Membrane</location>
        <topology evidence="1">Multi-pass membrane protein</topology>
    </subcellularLocation>
</comment>
<evidence type="ECO:0000256" key="4">
    <source>
        <dbReference type="ARBA" id="ARBA00022461"/>
    </source>
</evidence>
<dbReference type="Gene3D" id="1.10.287.770">
    <property type="entry name" value="YojJ-like"/>
    <property type="match status" value="1"/>
</dbReference>
<feature type="transmembrane region" description="Helical" evidence="13">
    <location>
        <begin position="49"/>
        <end position="73"/>
    </location>
</feature>
<evidence type="ECO:0000256" key="8">
    <source>
        <dbReference type="ARBA" id="ARBA00023065"/>
    </source>
</evidence>
<evidence type="ECO:0000256" key="12">
    <source>
        <dbReference type="RuleBase" id="RU000679"/>
    </source>
</evidence>
<dbReference type="GO" id="GO:0005272">
    <property type="term" value="F:sodium channel activity"/>
    <property type="evidence" value="ECO:0007669"/>
    <property type="project" value="UniProtKB-KW"/>
</dbReference>
<gene>
    <name evidence="14" type="primary">asic1_0</name>
    <name evidence="14" type="ORF">E2C01_070558</name>
</gene>
<keyword evidence="10 12" id="KW-0739">Sodium transport</keyword>
<evidence type="ECO:0000256" key="3">
    <source>
        <dbReference type="ARBA" id="ARBA00022448"/>
    </source>
</evidence>
<reference evidence="14 15" key="1">
    <citation type="submission" date="2019-05" db="EMBL/GenBank/DDBJ databases">
        <title>Another draft genome of Portunus trituberculatus and its Hox gene families provides insights of decapod evolution.</title>
        <authorList>
            <person name="Jeong J.-H."/>
            <person name="Song I."/>
            <person name="Kim S."/>
            <person name="Choi T."/>
            <person name="Kim D."/>
            <person name="Ryu S."/>
            <person name="Kim W."/>
        </authorList>
    </citation>
    <scope>NUCLEOTIDE SEQUENCE [LARGE SCALE GENOMIC DNA]</scope>
    <source>
        <tissue evidence="14">Muscle</tissue>
    </source>
</reference>
<evidence type="ECO:0000256" key="13">
    <source>
        <dbReference type="SAM" id="Phobius"/>
    </source>
</evidence>
<evidence type="ECO:0000256" key="11">
    <source>
        <dbReference type="ARBA" id="ARBA00023303"/>
    </source>
</evidence>
<evidence type="ECO:0000256" key="1">
    <source>
        <dbReference type="ARBA" id="ARBA00004141"/>
    </source>
</evidence>
<evidence type="ECO:0000256" key="6">
    <source>
        <dbReference type="ARBA" id="ARBA00022989"/>
    </source>
</evidence>
<dbReference type="EMBL" id="VSRR010042707">
    <property type="protein sequence ID" value="MPC76153.1"/>
    <property type="molecule type" value="Genomic_DNA"/>
</dbReference>
<evidence type="ECO:0000313" key="14">
    <source>
        <dbReference type="EMBL" id="MPC76153.1"/>
    </source>
</evidence>
<dbReference type="Pfam" id="PF00858">
    <property type="entry name" value="ASC"/>
    <property type="match status" value="1"/>
</dbReference>
<evidence type="ECO:0000313" key="15">
    <source>
        <dbReference type="Proteomes" id="UP000324222"/>
    </source>
</evidence>
<keyword evidence="9 13" id="KW-0472">Membrane</keyword>
<protein>
    <submittedName>
        <fullName evidence="14">Acid-sensing ion channel 1</fullName>
    </submittedName>
</protein>
<comment type="similarity">
    <text evidence="2 12">Belongs to the amiloride-sensitive sodium channel (TC 1.A.6) family.</text>
</comment>
<keyword evidence="15" id="KW-1185">Reference proteome</keyword>
<comment type="caution">
    <text evidence="14">The sequence shown here is derived from an EMBL/GenBank/DDBJ whole genome shotgun (WGS) entry which is preliminary data.</text>
</comment>
<dbReference type="Proteomes" id="UP000324222">
    <property type="component" value="Unassembled WGS sequence"/>
</dbReference>
<keyword evidence="7" id="KW-0915">Sodium</keyword>
<sequence length="92" mass="9941">MEQYYKTALGNTTSLTPAQLNRIKRNSYSRSSISLSLSPAGDLGGQMGLFMGASFITIVELFFTACYVVRVVVCRAARVIHAKLSSSKNSTG</sequence>
<evidence type="ECO:0000256" key="10">
    <source>
        <dbReference type="ARBA" id="ARBA00023201"/>
    </source>
</evidence>
<evidence type="ECO:0000256" key="7">
    <source>
        <dbReference type="ARBA" id="ARBA00023053"/>
    </source>
</evidence>
<dbReference type="InterPro" id="IPR001873">
    <property type="entry name" value="ENaC"/>
</dbReference>
<evidence type="ECO:0000256" key="2">
    <source>
        <dbReference type="ARBA" id="ARBA00007193"/>
    </source>
</evidence>
<keyword evidence="11 12" id="KW-0407">Ion channel</keyword>
<dbReference type="GO" id="GO:0016020">
    <property type="term" value="C:membrane"/>
    <property type="evidence" value="ECO:0007669"/>
    <property type="project" value="UniProtKB-SubCell"/>
</dbReference>
<keyword evidence="4 12" id="KW-0894">Sodium channel</keyword>
<keyword evidence="5 12" id="KW-0812">Transmembrane</keyword>
<organism evidence="14 15">
    <name type="scientific">Portunus trituberculatus</name>
    <name type="common">Swimming crab</name>
    <name type="synonym">Neptunus trituberculatus</name>
    <dbReference type="NCBI Taxonomy" id="210409"/>
    <lineage>
        <taxon>Eukaryota</taxon>
        <taxon>Metazoa</taxon>
        <taxon>Ecdysozoa</taxon>
        <taxon>Arthropoda</taxon>
        <taxon>Crustacea</taxon>
        <taxon>Multicrustacea</taxon>
        <taxon>Malacostraca</taxon>
        <taxon>Eumalacostraca</taxon>
        <taxon>Eucarida</taxon>
        <taxon>Decapoda</taxon>
        <taxon>Pleocyemata</taxon>
        <taxon>Brachyura</taxon>
        <taxon>Eubrachyura</taxon>
        <taxon>Portunoidea</taxon>
        <taxon>Portunidae</taxon>
        <taxon>Portuninae</taxon>
        <taxon>Portunus</taxon>
    </lineage>
</organism>
<keyword evidence="8 12" id="KW-0406">Ion transport</keyword>
<evidence type="ECO:0000256" key="5">
    <source>
        <dbReference type="ARBA" id="ARBA00022692"/>
    </source>
</evidence>
<keyword evidence="3 12" id="KW-0813">Transport</keyword>
<dbReference type="AlphaFoldDB" id="A0A5B7I1M3"/>